<comment type="caution">
    <text evidence="2">The sequence shown here is derived from an EMBL/GenBank/DDBJ whole genome shotgun (WGS) entry which is preliminary data.</text>
</comment>
<gene>
    <name evidence="2" type="ORF">C5U62_21685</name>
</gene>
<dbReference type="InterPro" id="IPR036736">
    <property type="entry name" value="ACP-like_sf"/>
</dbReference>
<reference evidence="2 3" key="1">
    <citation type="submission" date="2018-03" db="EMBL/GenBank/DDBJ databases">
        <title>Draft genome sequence of the plant growth promoting rhizobacterium Pseudomonas protegens strain BNJ-SS-45 isolated from wheat (Triticum aestivum) rhizosphere.</title>
        <authorList>
            <person name="Bajpai A."/>
            <person name="Shende K."/>
            <person name="Meena N."/>
            <person name="Upadhyayula S.R."/>
            <person name="Suravajhala P."/>
            <person name="Medicherla K.M."/>
            <person name="Johri B.N."/>
        </authorList>
    </citation>
    <scope>NUCLEOTIDE SEQUENCE [LARGE SCALE GENOMIC DNA]</scope>
    <source>
        <strain evidence="2 3">BNJ-SS-45</strain>
    </source>
</reference>
<dbReference type="Gene3D" id="1.10.1200.10">
    <property type="entry name" value="ACP-like"/>
    <property type="match status" value="1"/>
</dbReference>
<sequence>MHDVIHQEFRKMTDTDRLIKVFSSTVGRELNREDLSGGDLIGSLGLNSIDALQLLIQVETEFGFSIEDNELSIELVNSLERLEAFVADKTQARIG</sequence>
<dbReference type="InterPro" id="IPR009081">
    <property type="entry name" value="PP-bd_ACP"/>
</dbReference>
<dbReference type="SUPFAM" id="SSF47336">
    <property type="entry name" value="ACP-like"/>
    <property type="match status" value="1"/>
</dbReference>
<dbReference type="Proteomes" id="UP000244178">
    <property type="component" value="Unassembled WGS sequence"/>
</dbReference>
<dbReference type="AlphaFoldDB" id="A0A2T6GGH0"/>
<organism evidence="2 3">
    <name type="scientific">Pseudomonas protegens</name>
    <dbReference type="NCBI Taxonomy" id="380021"/>
    <lineage>
        <taxon>Bacteria</taxon>
        <taxon>Pseudomonadati</taxon>
        <taxon>Pseudomonadota</taxon>
        <taxon>Gammaproteobacteria</taxon>
        <taxon>Pseudomonadales</taxon>
        <taxon>Pseudomonadaceae</taxon>
        <taxon>Pseudomonas</taxon>
    </lineage>
</organism>
<dbReference type="EMBL" id="PYJM01000005">
    <property type="protein sequence ID" value="PUA43251.1"/>
    <property type="molecule type" value="Genomic_DNA"/>
</dbReference>
<dbReference type="PROSITE" id="PS50075">
    <property type="entry name" value="CARRIER"/>
    <property type="match status" value="1"/>
</dbReference>
<evidence type="ECO:0000259" key="1">
    <source>
        <dbReference type="PROSITE" id="PS50075"/>
    </source>
</evidence>
<accession>A0A2T6GGH0</accession>
<protein>
    <recommendedName>
        <fullName evidence="1">Carrier domain-containing protein</fullName>
    </recommendedName>
</protein>
<evidence type="ECO:0000313" key="2">
    <source>
        <dbReference type="EMBL" id="PUA43251.1"/>
    </source>
</evidence>
<proteinExistence type="predicted"/>
<dbReference type="Pfam" id="PF00550">
    <property type="entry name" value="PP-binding"/>
    <property type="match status" value="1"/>
</dbReference>
<name>A0A2T6GGH0_9PSED</name>
<feature type="domain" description="Carrier" evidence="1">
    <location>
        <begin position="13"/>
        <end position="90"/>
    </location>
</feature>
<evidence type="ECO:0000313" key="3">
    <source>
        <dbReference type="Proteomes" id="UP000244178"/>
    </source>
</evidence>